<gene>
    <name evidence="2" type="ORF">COLO4_34041</name>
</gene>
<sequence>MALEESFPTNTTAIDSKPRNEGRTRNYRVSLDLDSLKQEQRCHFEGEPV</sequence>
<keyword evidence="3" id="KW-1185">Reference proteome</keyword>
<accession>A0A1R3GP43</accession>
<dbReference type="Proteomes" id="UP000187203">
    <property type="component" value="Unassembled WGS sequence"/>
</dbReference>
<evidence type="ECO:0000313" key="3">
    <source>
        <dbReference type="Proteomes" id="UP000187203"/>
    </source>
</evidence>
<protein>
    <submittedName>
        <fullName evidence="2">Uncharacterized protein</fullName>
    </submittedName>
</protein>
<dbReference type="EMBL" id="AWUE01022043">
    <property type="protein sequence ID" value="OMO59826.1"/>
    <property type="molecule type" value="Genomic_DNA"/>
</dbReference>
<dbReference type="AlphaFoldDB" id="A0A1R3GP43"/>
<evidence type="ECO:0000256" key="1">
    <source>
        <dbReference type="SAM" id="MobiDB-lite"/>
    </source>
</evidence>
<name>A0A1R3GP43_9ROSI</name>
<proteinExistence type="predicted"/>
<comment type="caution">
    <text evidence="2">The sequence shown here is derived from an EMBL/GenBank/DDBJ whole genome shotgun (WGS) entry which is preliminary data.</text>
</comment>
<feature type="region of interest" description="Disordered" evidence="1">
    <location>
        <begin position="1"/>
        <end position="26"/>
    </location>
</feature>
<evidence type="ECO:0000313" key="2">
    <source>
        <dbReference type="EMBL" id="OMO59826.1"/>
    </source>
</evidence>
<organism evidence="2 3">
    <name type="scientific">Corchorus olitorius</name>
    <dbReference type="NCBI Taxonomy" id="93759"/>
    <lineage>
        <taxon>Eukaryota</taxon>
        <taxon>Viridiplantae</taxon>
        <taxon>Streptophyta</taxon>
        <taxon>Embryophyta</taxon>
        <taxon>Tracheophyta</taxon>
        <taxon>Spermatophyta</taxon>
        <taxon>Magnoliopsida</taxon>
        <taxon>eudicotyledons</taxon>
        <taxon>Gunneridae</taxon>
        <taxon>Pentapetalae</taxon>
        <taxon>rosids</taxon>
        <taxon>malvids</taxon>
        <taxon>Malvales</taxon>
        <taxon>Malvaceae</taxon>
        <taxon>Grewioideae</taxon>
        <taxon>Apeibeae</taxon>
        <taxon>Corchorus</taxon>
    </lineage>
</organism>
<reference evidence="3" key="1">
    <citation type="submission" date="2013-09" db="EMBL/GenBank/DDBJ databases">
        <title>Corchorus olitorius genome sequencing.</title>
        <authorList>
            <person name="Alam M."/>
            <person name="Haque M.S."/>
            <person name="Islam M.S."/>
            <person name="Emdad E.M."/>
            <person name="Islam M.M."/>
            <person name="Ahmed B."/>
            <person name="Halim A."/>
            <person name="Hossen Q.M.M."/>
            <person name="Hossain M.Z."/>
            <person name="Ahmed R."/>
            <person name="Khan M.M."/>
            <person name="Islam R."/>
            <person name="Rashid M.M."/>
            <person name="Khan S.A."/>
            <person name="Rahman M.S."/>
            <person name="Alam M."/>
            <person name="Yahiya A.S."/>
            <person name="Khan M.S."/>
            <person name="Azam M.S."/>
            <person name="Haque T."/>
            <person name="Lashkar M.Z.H."/>
            <person name="Akhand A.I."/>
            <person name="Morshed G."/>
            <person name="Roy S."/>
            <person name="Uddin K.S."/>
            <person name="Rabeya T."/>
            <person name="Hossain A.S."/>
            <person name="Chowdhury A."/>
            <person name="Snigdha A.R."/>
            <person name="Mortoza M.S."/>
            <person name="Matin S.A."/>
            <person name="Hoque S.M.E."/>
            <person name="Islam M.K."/>
            <person name="Roy D.K."/>
            <person name="Haider R."/>
            <person name="Moosa M.M."/>
            <person name="Elias S.M."/>
            <person name="Hasan A.M."/>
            <person name="Jahan S."/>
            <person name="Shafiuddin M."/>
            <person name="Mahmood N."/>
            <person name="Shommy N.S."/>
        </authorList>
    </citation>
    <scope>NUCLEOTIDE SEQUENCE [LARGE SCALE GENOMIC DNA]</scope>
    <source>
        <strain evidence="3">cv. O-4</strain>
    </source>
</reference>